<dbReference type="RefSeq" id="WP_135268246.1">
    <property type="nucleotide sequence ID" value="NZ_CP038436.1"/>
</dbReference>
<dbReference type="Proteomes" id="UP000294853">
    <property type="component" value="Chromosome"/>
</dbReference>
<evidence type="ECO:0000313" key="1">
    <source>
        <dbReference type="EMBL" id="QBX56255.1"/>
    </source>
</evidence>
<reference evidence="1 2" key="1">
    <citation type="submission" date="2019-03" db="EMBL/GenBank/DDBJ databases">
        <title>Three New Species of Nocardioides, Nocardioides euryhalodurans sp. nov., Nocardioides seonyuensis sp. nov. and Nocardioides eburneoflavus sp. nov. Iolated from Soil.</title>
        <authorList>
            <person name="Roh S.G."/>
            <person name="Lee C."/>
            <person name="Kim M.-K."/>
            <person name="Kim S.B."/>
        </authorList>
    </citation>
    <scope>NUCLEOTIDE SEQUENCE [LARGE SCALE GENOMIC DNA]</scope>
    <source>
        <strain evidence="1 2">MMS17-SY207-3</strain>
    </source>
</reference>
<keyword evidence="2" id="KW-1185">Reference proteome</keyword>
<proteinExistence type="predicted"/>
<dbReference type="AlphaFoldDB" id="A0A4P7IG45"/>
<evidence type="ECO:0000313" key="2">
    <source>
        <dbReference type="Proteomes" id="UP000294853"/>
    </source>
</evidence>
<dbReference type="KEGG" id="nsn:EXE58_12760"/>
<organism evidence="1 2">
    <name type="scientific">Nocardioides seonyuensis</name>
    <dbReference type="NCBI Taxonomy" id="2518371"/>
    <lineage>
        <taxon>Bacteria</taxon>
        <taxon>Bacillati</taxon>
        <taxon>Actinomycetota</taxon>
        <taxon>Actinomycetes</taxon>
        <taxon>Propionibacteriales</taxon>
        <taxon>Nocardioidaceae</taxon>
        <taxon>Nocardioides</taxon>
    </lineage>
</organism>
<sequence length="168" mass="18342">MHDDPSANNWSVAVNALDGGYFLTSLSPTTPPDEEWTPTLFPKNPGEALADGAIASINILGTDEERVLLSCIAMNSAPSEGEIQGRVDRGAHLVTFALEAAGPILVVGNDLEEQATFAPRLTSPLRLDCLIYMVMEPDLLYPGDPVEQHHLRMWPADDAVHVKPWWID</sequence>
<name>A0A4P7IG45_9ACTN</name>
<dbReference type="EMBL" id="CP038436">
    <property type="protein sequence ID" value="QBX56255.1"/>
    <property type="molecule type" value="Genomic_DNA"/>
</dbReference>
<accession>A0A4P7IG45</accession>
<protein>
    <submittedName>
        <fullName evidence="1">Uncharacterized protein</fullName>
    </submittedName>
</protein>
<gene>
    <name evidence="1" type="ORF">EXE58_12760</name>
</gene>